<evidence type="ECO:0000256" key="4">
    <source>
        <dbReference type="ARBA" id="ARBA00022691"/>
    </source>
</evidence>
<evidence type="ECO:0000256" key="3">
    <source>
        <dbReference type="ARBA" id="ARBA00022679"/>
    </source>
</evidence>
<evidence type="ECO:0000313" key="8">
    <source>
        <dbReference type="Proteomes" id="UP000053201"/>
    </source>
</evidence>
<keyword evidence="5" id="KW-0128">Catecholamine metabolism</keyword>
<dbReference type="InParanoid" id="A0A0L0HE80"/>
<dbReference type="Proteomes" id="UP000053201">
    <property type="component" value="Unassembled WGS sequence"/>
</dbReference>
<keyword evidence="4" id="KW-0949">S-adenosyl-L-methionine</keyword>
<dbReference type="EMBL" id="KQ257458">
    <property type="protein sequence ID" value="KNC99326.1"/>
    <property type="molecule type" value="Genomic_DNA"/>
</dbReference>
<dbReference type="FunCoup" id="A0A0L0HE80">
    <property type="interactions" value="66"/>
</dbReference>
<reference evidence="7 8" key="1">
    <citation type="submission" date="2009-08" db="EMBL/GenBank/DDBJ databases">
        <title>The Genome Sequence of Spizellomyces punctatus strain DAOM BR117.</title>
        <authorList>
            <consortium name="The Broad Institute Genome Sequencing Platform"/>
            <person name="Russ C."/>
            <person name="Cuomo C."/>
            <person name="Shea T."/>
            <person name="Young S.K."/>
            <person name="Zeng Q."/>
            <person name="Koehrsen M."/>
            <person name="Haas B."/>
            <person name="Borodovsky M."/>
            <person name="Guigo R."/>
            <person name="Alvarado L."/>
            <person name="Berlin A."/>
            <person name="Bochicchio J."/>
            <person name="Borenstein D."/>
            <person name="Chapman S."/>
            <person name="Chen Z."/>
            <person name="Engels R."/>
            <person name="Freedman E."/>
            <person name="Gellesch M."/>
            <person name="Goldberg J."/>
            <person name="Griggs A."/>
            <person name="Gujja S."/>
            <person name="Heiman D."/>
            <person name="Hepburn T."/>
            <person name="Howarth C."/>
            <person name="Jen D."/>
            <person name="Larson L."/>
            <person name="Lewis B."/>
            <person name="Mehta T."/>
            <person name="Park D."/>
            <person name="Pearson M."/>
            <person name="Roberts A."/>
            <person name="Saif S."/>
            <person name="Shenoy N."/>
            <person name="Sisk P."/>
            <person name="Stolte C."/>
            <person name="Sykes S."/>
            <person name="Thomson T."/>
            <person name="Walk T."/>
            <person name="White J."/>
            <person name="Yandava C."/>
            <person name="Burger G."/>
            <person name="Gray M.W."/>
            <person name="Holland P.W.H."/>
            <person name="King N."/>
            <person name="Lang F.B.F."/>
            <person name="Roger A.J."/>
            <person name="Ruiz-Trillo I."/>
            <person name="Lander E."/>
            <person name="Nusbaum C."/>
        </authorList>
    </citation>
    <scope>NUCLEOTIDE SEQUENCE [LARGE SCALE GENOMIC DNA]</scope>
    <source>
        <strain evidence="7 8">DAOM BR117</strain>
    </source>
</reference>
<evidence type="ECO:0000256" key="6">
    <source>
        <dbReference type="ARBA" id="ARBA00023453"/>
    </source>
</evidence>
<dbReference type="VEuPathDB" id="FungiDB:SPPG_05574"/>
<evidence type="ECO:0000256" key="5">
    <source>
        <dbReference type="ARBA" id="ARBA00022939"/>
    </source>
</evidence>
<evidence type="ECO:0000256" key="1">
    <source>
        <dbReference type="ARBA" id="ARBA00012880"/>
    </source>
</evidence>
<dbReference type="InterPro" id="IPR002935">
    <property type="entry name" value="SAM_O-MeTrfase"/>
</dbReference>
<keyword evidence="3" id="KW-0808">Transferase</keyword>
<comment type="similarity">
    <text evidence="6">Belongs to the class I-like SAM-binding methyltransferase superfamily. Cation-dependent O-methyltransferase family.</text>
</comment>
<dbReference type="AlphaFoldDB" id="A0A0L0HE80"/>
<dbReference type="SUPFAM" id="SSF53335">
    <property type="entry name" value="S-adenosyl-L-methionine-dependent methyltransferases"/>
    <property type="match status" value="1"/>
</dbReference>
<accession>A0A0L0HE80</accession>
<gene>
    <name evidence="7" type="ORF">SPPG_05574</name>
</gene>
<sequence length="211" mass="23912">MADYKRELELLNLVQKTASNPDSVLATIDKYCWDNNRMMHVGDRKGEYLDSVIQQHQPRRVLELGTYCGYSATRIARLLPEGGRLYTVDPSPLQSLVADKVVAKAGLSERVIFVNKRSDEAFLEFDPSTPFDLIFIDHDKPLYLPDLKTILDKGLLKSGGVVVADNVILFNSEQYLDFVRNSGKFSKSELFKGKLEYDEEREDGMEISVLA</sequence>
<dbReference type="PANTHER" id="PTHR43836">
    <property type="entry name" value="CATECHOL O-METHYLTRANSFERASE 1-RELATED"/>
    <property type="match status" value="1"/>
</dbReference>
<dbReference type="PROSITE" id="PS51682">
    <property type="entry name" value="SAM_OMT_I"/>
    <property type="match status" value="1"/>
</dbReference>
<dbReference type="eggNOG" id="KOG1663">
    <property type="taxonomic scope" value="Eukaryota"/>
</dbReference>
<keyword evidence="8" id="KW-1185">Reference proteome</keyword>
<dbReference type="OMA" id="VEITRCV"/>
<dbReference type="CDD" id="cd02440">
    <property type="entry name" value="AdoMet_MTases"/>
    <property type="match status" value="1"/>
</dbReference>
<name>A0A0L0HE80_SPIPD</name>
<protein>
    <recommendedName>
        <fullName evidence="1">catechol O-methyltransferase</fullName>
        <ecNumber evidence="1">2.1.1.6</ecNumber>
    </recommendedName>
</protein>
<dbReference type="PANTHER" id="PTHR43836:SF2">
    <property type="entry name" value="CATECHOL O-METHYLTRANSFERASE 1-RELATED"/>
    <property type="match status" value="1"/>
</dbReference>
<dbReference type="Pfam" id="PF01596">
    <property type="entry name" value="Methyltransf_3"/>
    <property type="match status" value="1"/>
</dbReference>
<dbReference type="STRING" id="645134.A0A0L0HE80"/>
<dbReference type="GO" id="GO:0032259">
    <property type="term" value="P:methylation"/>
    <property type="evidence" value="ECO:0007669"/>
    <property type="project" value="UniProtKB-KW"/>
</dbReference>
<dbReference type="Gene3D" id="3.40.50.150">
    <property type="entry name" value="Vaccinia Virus protein VP39"/>
    <property type="match status" value="1"/>
</dbReference>
<dbReference type="OrthoDB" id="186626at2759"/>
<dbReference type="GO" id="GO:0006584">
    <property type="term" value="P:catecholamine metabolic process"/>
    <property type="evidence" value="ECO:0007669"/>
    <property type="project" value="UniProtKB-KW"/>
</dbReference>
<proteinExistence type="inferred from homology"/>
<dbReference type="InterPro" id="IPR029063">
    <property type="entry name" value="SAM-dependent_MTases_sf"/>
</dbReference>
<dbReference type="RefSeq" id="XP_016607366.1">
    <property type="nucleotide sequence ID" value="XM_016753783.1"/>
</dbReference>
<dbReference type="EC" id="2.1.1.6" evidence="1"/>
<evidence type="ECO:0000313" key="7">
    <source>
        <dbReference type="EMBL" id="KNC99326.1"/>
    </source>
</evidence>
<evidence type="ECO:0000256" key="2">
    <source>
        <dbReference type="ARBA" id="ARBA00022603"/>
    </source>
</evidence>
<dbReference type="GO" id="GO:0016206">
    <property type="term" value="F:catechol O-methyltransferase activity"/>
    <property type="evidence" value="ECO:0007669"/>
    <property type="project" value="UniProtKB-EC"/>
</dbReference>
<keyword evidence="2" id="KW-0489">Methyltransferase</keyword>
<dbReference type="GeneID" id="27688938"/>
<organism evidence="7 8">
    <name type="scientific">Spizellomyces punctatus (strain DAOM BR117)</name>
    <dbReference type="NCBI Taxonomy" id="645134"/>
    <lineage>
        <taxon>Eukaryota</taxon>
        <taxon>Fungi</taxon>
        <taxon>Fungi incertae sedis</taxon>
        <taxon>Chytridiomycota</taxon>
        <taxon>Chytridiomycota incertae sedis</taxon>
        <taxon>Chytridiomycetes</taxon>
        <taxon>Spizellomycetales</taxon>
        <taxon>Spizellomycetaceae</taxon>
        <taxon>Spizellomyces</taxon>
    </lineage>
</organism>